<dbReference type="EMBL" id="LK996017">
    <property type="protein sequence ID" value="CDX02902.1"/>
    <property type="molecule type" value="Genomic_DNA"/>
</dbReference>
<evidence type="ECO:0000313" key="6">
    <source>
        <dbReference type="EMBL" id="CDX02902.1"/>
    </source>
</evidence>
<proteinExistence type="predicted"/>
<evidence type="ECO:0000256" key="3">
    <source>
        <dbReference type="ARBA" id="ARBA00023125"/>
    </source>
</evidence>
<dbReference type="PATRIC" id="fig|49338.4.peg.3245"/>
<dbReference type="Gene3D" id="1.10.1660.10">
    <property type="match status" value="1"/>
</dbReference>
<evidence type="ECO:0000256" key="4">
    <source>
        <dbReference type="ARBA" id="ARBA00023163"/>
    </source>
</evidence>
<keyword evidence="2" id="KW-0805">Transcription regulation</keyword>
<keyword evidence="3" id="KW-0238">DNA-binding</keyword>
<dbReference type="PROSITE" id="PS50937">
    <property type="entry name" value="HTH_MERR_2"/>
    <property type="match status" value="1"/>
</dbReference>
<dbReference type="SMART" id="SM00422">
    <property type="entry name" value="HTH_MERR"/>
    <property type="match status" value="1"/>
</dbReference>
<sequence length="267" mass="31057">MKYKIGDVQRILGIPAETLRYFEKKGLITPCKNEGNNYRYYDTLDLNKLVAYKSYRGMEFSMDESLKIVNSLSHAEVTGSIDSQIKVIENKINYYQALRIRLEELKHSYEQVEAIEGKFRITDSPEVFLFYNQVNDAFCTEEEQVEMTHNWLKQLPFICLALHVPKDELPLGSLVHYGYAISTRYEEILTQLNAPGVQKIPSQKSIYTILACEFLTPRVFTEVLDYMKQHDLVLSGDVIGWIINEERSATEVIRYFEVWLPIAEKSQ</sequence>
<protein>
    <submittedName>
        <fullName evidence="6">Transcriptional regulator, MerR</fullName>
    </submittedName>
</protein>
<evidence type="ECO:0000256" key="2">
    <source>
        <dbReference type="ARBA" id="ARBA00023015"/>
    </source>
</evidence>
<accession>A0A098B3F6</accession>
<gene>
    <name evidence="6" type="ORF">DPCES_3015</name>
</gene>
<dbReference type="Pfam" id="PF13411">
    <property type="entry name" value="MerR_1"/>
    <property type="match status" value="1"/>
</dbReference>
<organism evidence="6">
    <name type="scientific">Desulfitobacterium hafniense</name>
    <name type="common">Desulfitobacterium frappieri</name>
    <dbReference type="NCBI Taxonomy" id="49338"/>
    <lineage>
        <taxon>Bacteria</taxon>
        <taxon>Bacillati</taxon>
        <taxon>Bacillota</taxon>
        <taxon>Clostridia</taxon>
        <taxon>Eubacteriales</taxon>
        <taxon>Desulfitobacteriaceae</taxon>
        <taxon>Desulfitobacterium</taxon>
    </lineage>
</organism>
<dbReference type="CDD" id="cd00592">
    <property type="entry name" value="HTH_MerR-like"/>
    <property type="match status" value="1"/>
</dbReference>
<dbReference type="SUPFAM" id="SSF46955">
    <property type="entry name" value="Putative DNA-binding domain"/>
    <property type="match status" value="1"/>
</dbReference>
<feature type="domain" description="HTH merR-type" evidence="5">
    <location>
        <begin position="2"/>
        <end position="71"/>
    </location>
</feature>
<evidence type="ECO:0000259" key="5">
    <source>
        <dbReference type="PROSITE" id="PS50937"/>
    </source>
</evidence>
<dbReference type="InterPro" id="IPR009061">
    <property type="entry name" value="DNA-bd_dom_put_sf"/>
</dbReference>
<dbReference type="AlphaFoldDB" id="A0A098B3F6"/>
<name>A0A098B3F6_DESHA</name>
<keyword evidence="1" id="KW-0678">Repressor</keyword>
<dbReference type="InterPro" id="IPR000551">
    <property type="entry name" value="MerR-type_HTH_dom"/>
</dbReference>
<reference evidence="6" key="1">
    <citation type="submission" date="2014-07" db="EMBL/GenBank/DDBJ databases">
        <authorList>
            <person name="Hornung V.Bastian."/>
        </authorList>
    </citation>
    <scope>NUCLEOTIDE SEQUENCE</scope>
    <source>
        <strain evidence="6">PCE-S</strain>
    </source>
</reference>
<dbReference type="PANTHER" id="PTHR30204">
    <property type="entry name" value="REDOX-CYCLING DRUG-SENSING TRANSCRIPTIONAL ACTIVATOR SOXR"/>
    <property type="match status" value="1"/>
</dbReference>
<keyword evidence="4" id="KW-0804">Transcription</keyword>
<dbReference type="GO" id="GO:0003700">
    <property type="term" value="F:DNA-binding transcription factor activity"/>
    <property type="evidence" value="ECO:0007669"/>
    <property type="project" value="InterPro"/>
</dbReference>
<dbReference type="PANTHER" id="PTHR30204:SF69">
    <property type="entry name" value="MERR-FAMILY TRANSCRIPTIONAL REGULATOR"/>
    <property type="match status" value="1"/>
</dbReference>
<dbReference type="InterPro" id="IPR047057">
    <property type="entry name" value="MerR_fam"/>
</dbReference>
<dbReference type="RefSeq" id="WP_005810606.1">
    <property type="nucleotide sequence ID" value="NZ_CABKQQ010000026.1"/>
</dbReference>
<dbReference type="GO" id="GO:0003677">
    <property type="term" value="F:DNA binding"/>
    <property type="evidence" value="ECO:0007669"/>
    <property type="project" value="UniProtKB-KW"/>
</dbReference>
<evidence type="ECO:0000256" key="1">
    <source>
        <dbReference type="ARBA" id="ARBA00022491"/>
    </source>
</evidence>